<evidence type="ECO:0000256" key="6">
    <source>
        <dbReference type="ARBA" id="ARBA00023136"/>
    </source>
</evidence>
<keyword evidence="3" id="KW-1003">Cell membrane</keyword>
<keyword evidence="6 7" id="KW-0472">Membrane</keyword>
<feature type="transmembrane region" description="Helical" evidence="7">
    <location>
        <begin position="52"/>
        <end position="69"/>
    </location>
</feature>
<dbReference type="InterPro" id="IPR005614">
    <property type="entry name" value="NrfD-like"/>
</dbReference>
<gene>
    <name evidence="8" type="ORF">C1N32_08965</name>
</gene>
<dbReference type="Pfam" id="PF03916">
    <property type="entry name" value="NrfD"/>
    <property type="match status" value="1"/>
</dbReference>
<feature type="transmembrane region" description="Helical" evidence="7">
    <location>
        <begin position="147"/>
        <end position="165"/>
    </location>
</feature>
<feature type="transmembrane region" description="Helical" evidence="7">
    <location>
        <begin position="285"/>
        <end position="305"/>
    </location>
</feature>
<dbReference type="RefSeq" id="WP_102966059.1">
    <property type="nucleotide sequence ID" value="NZ_POSK01000004.1"/>
</dbReference>
<evidence type="ECO:0000256" key="5">
    <source>
        <dbReference type="ARBA" id="ARBA00022989"/>
    </source>
</evidence>
<comment type="subcellular location">
    <subcellularLocation>
        <location evidence="1">Cell membrane</location>
        <topology evidence="1">Multi-pass membrane protein</topology>
    </subcellularLocation>
</comment>
<sequence length="365" mass="40783">MNITEVLVQPQAVAWLPWAVQYFFYIGSAYAAAILFVIALKFDQQSSHRLRAALVLTMAIGAVVGPLALTGDLHQPGRAWHFYVYFTPWSWMSLGSLLLPVFSGLAIITTWLYLRNDLMKLSDSQGKVFRWISKLTLGQWQISHKHMLVVSLFTALSGLTIAVYTGAEIMAVHSRPLWNQPASPLFWFVSAFLGAVGFTLFVWLLFPNKSKQDSLTSFDLNLLKKVVSLSSVLSLVLVPIWASNNQTFSLYLSNEWVHQLAMISVLMLLSVVWGMFCLREHYRKTGLLMMGLLALGAAWVVRWVTMMQVQTIAKYDIGPIPYQLSLGSDGLLGIVGMFGLWLALALLASELVSSSDKHSHLLINN</sequence>
<evidence type="ECO:0000256" key="2">
    <source>
        <dbReference type="ARBA" id="ARBA00008929"/>
    </source>
</evidence>
<protein>
    <submittedName>
        <fullName evidence="8">Tetrathionate reductase</fullName>
    </submittedName>
</protein>
<keyword evidence="4 7" id="KW-0812">Transmembrane</keyword>
<dbReference type="Gene3D" id="1.20.1630.10">
    <property type="entry name" value="Formate dehydrogenase/DMSO reductase domain"/>
    <property type="match status" value="1"/>
</dbReference>
<feature type="transmembrane region" description="Helical" evidence="7">
    <location>
        <begin position="226"/>
        <end position="244"/>
    </location>
</feature>
<evidence type="ECO:0000313" key="9">
    <source>
        <dbReference type="Proteomes" id="UP000236449"/>
    </source>
</evidence>
<organism evidence="8 9">
    <name type="scientific">Vibrio diazotrophicus</name>
    <dbReference type="NCBI Taxonomy" id="685"/>
    <lineage>
        <taxon>Bacteria</taxon>
        <taxon>Pseudomonadati</taxon>
        <taxon>Pseudomonadota</taxon>
        <taxon>Gammaproteobacteria</taxon>
        <taxon>Vibrionales</taxon>
        <taxon>Vibrionaceae</taxon>
        <taxon>Vibrio</taxon>
    </lineage>
</organism>
<dbReference type="PANTHER" id="PTHR34856">
    <property type="entry name" value="PROTEIN NRFD"/>
    <property type="match status" value="1"/>
</dbReference>
<feature type="transmembrane region" description="Helical" evidence="7">
    <location>
        <begin position="256"/>
        <end position="278"/>
    </location>
</feature>
<dbReference type="PANTHER" id="PTHR34856:SF2">
    <property type="entry name" value="PROTEIN NRFD"/>
    <property type="match status" value="1"/>
</dbReference>
<feature type="transmembrane region" description="Helical" evidence="7">
    <location>
        <begin position="22"/>
        <end position="40"/>
    </location>
</feature>
<feature type="transmembrane region" description="Helical" evidence="7">
    <location>
        <begin position="89"/>
        <end position="114"/>
    </location>
</feature>
<keyword evidence="5 7" id="KW-1133">Transmembrane helix</keyword>
<evidence type="ECO:0000313" key="8">
    <source>
        <dbReference type="EMBL" id="PNI05498.1"/>
    </source>
</evidence>
<dbReference type="EMBL" id="POSK01000004">
    <property type="protein sequence ID" value="PNI05498.1"/>
    <property type="molecule type" value="Genomic_DNA"/>
</dbReference>
<comment type="similarity">
    <text evidence="2">Belongs to the NrfD family.</text>
</comment>
<evidence type="ECO:0000256" key="3">
    <source>
        <dbReference type="ARBA" id="ARBA00022475"/>
    </source>
</evidence>
<dbReference type="Proteomes" id="UP000236449">
    <property type="component" value="Unassembled WGS sequence"/>
</dbReference>
<comment type="caution">
    <text evidence="8">The sequence shown here is derived from an EMBL/GenBank/DDBJ whole genome shotgun (WGS) entry which is preliminary data.</text>
</comment>
<evidence type="ECO:0000256" key="7">
    <source>
        <dbReference type="SAM" id="Phobius"/>
    </source>
</evidence>
<proteinExistence type="inferred from homology"/>
<dbReference type="InterPro" id="IPR052049">
    <property type="entry name" value="Electron_transfer_protein"/>
</dbReference>
<dbReference type="AlphaFoldDB" id="A0A2J8I4P2"/>
<feature type="transmembrane region" description="Helical" evidence="7">
    <location>
        <begin position="331"/>
        <end position="352"/>
    </location>
</feature>
<dbReference type="OrthoDB" id="9770779at2"/>
<evidence type="ECO:0000256" key="4">
    <source>
        <dbReference type="ARBA" id="ARBA00022692"/>
    </source>
</evidence>
<accession>A0A2J8I4P2</accession>
<name>A0A2J8I4P2_VIBDI</name>
<dbReference type="GO" id="GO:0005886">
    <property type="term" value="C:plasma membrane"/>
    <property type="evidence" value="ECO:0007669"/>
    <property type="project" value="UniProtKB-SubCell"/>
</dbReference>
<feature type="transmembrane region" description="Helical" evidence="7">
    <location>
        <begin position="185"/>
        <end position="206"/>
    </location>
</feature>
<reference evidence="8 9" key="1">
    <citation type="submission" date="2018-01" db="EMBL/GenBank/DDBJ databases">
        <title>Draft genome sequences of six Vibrio diazotrophicus strains isolated from deep-sea sediments of the Baltic Sea.</title>
        <authorList>
            <person name="Castillo D."/>
            <person name="Vandieken V."/>
            <person name="Chiang O."/>
            <person name="Middelboe M."/>
        </authorList>
    </citation>
    <scope>NUCLEOTIDE SEQUENCE [LARGE SCALE GENOMIC DNA]</scope>
    <source>
        <strain evidence="8 9">60.27F</strain>
    </source>
</reference>
<evidence type="ECO:0000256" key="1">
    <source>
        <dbReference type="ARBA" id="ARBA00004651"/>
    </source>
</evidence>